<proteinExistence type="predicted"/>
<feature type="compositionally biased region" description="Low complexity" evidence="1">
    <location>
        <begin position="986"/>
        <end position="997"/>
    </location>
</feature>
<evidence type="ECO:0000256" key="1">
    <source>
        <dbReference type="SAM" id="MobiDB-lite"/>
    </source>
</evidence>
<feature type="compositionally biased region" description="Acidic residues" evidence="1">
    <location>
        <begin position="444"/>
        <end position="476"/>
    </location>
</feature>
<evidence type="ECO:0000256" key="2">
    <source>
        <dbReference type="SAM" id="Phobius"/>
    </source>
</evidence>
<dbReference type="PANTHER" id="PTHR33870:SF4">
    <property type="entry name" value="CARDIOMYOPATHY-ASSOCIATED PROTEIN"/>
    <property type="match status" value="1"/>
</dbReference>
<feature type="compositionally biased region" description="Basic residues" evidence="1">
    <location>
        <begin position="1772"/>
        <end position="1782"/>
    </location>
</feature>
<feature type="region of interest" description="Disordered" evidence="1">
    <location>
        <begin position="1715"/>
        <end position="1797"/>
    </location>
</feature>
<feature type="compositionally biased region" description="Low complexity" evidence="1">
    <location>
        <begin position="1622"/>
        <end position="1634"/>
    </location>
</feature>
<name>A0AAV6NYV3_9ROSI</name>
<keyword evidence="2" id="KW-0812">Transmembrane</keyword>
<feature type="compositionally biased region" description="Basic and acidic residues" evidence="1">
    <location>
        <begin position="370"/>
        <end position="391"/>
    </location>
</feature>
<feature type="region of interest" description="Disordered" evidence="1">
    <location>
        <begin position="1258"/>
        <end position="1281"/>
    </location>
</feature>
<feature type="region of interest" description="Disordered" evidence="1">
    <location>
        <begin position="799"/>
        <end position="818"/>
    </location>
</feature>
<feature type="transmembrane region" description="Helical" evidence="2">
    <location>
        <begin position="101"/>
        <end position="126"/>
    </location>
</feature>
<sequence length="1797" mass="197763">MSARKSRDDATEKVLSPDERQAKMNELERLMGPIADKLPVEDADKLETSFGGKNSVDISQRRMEVSGKGGRDRGSAMKIVFDLKKFSVISMRTCYRSVRKYPYLFALLCVLILLYRSCPFLFSLLVSASPVLICTAALLGTLLSFGQPNIPEIETEEKVSHDVAFFGSEILDNATVVAKEDDSFTVERFVAKEDDSFTVERFVAKEDDSFTVERFVAKEDNSFTVERFEGNQVGNSYVERGSEEERKTSMIDEHAGFVGLVPVIDEHNREIQFEKGSVEEYERDGVKEFEKGELEKAATEREFPSSELEERREIYEKDLDVKSLTTDGASVVENQLLAAKSTGNEVFEVEDHNISIELAHKGDQLSLSLSDKDDHVENDYDSLRSESDRAESSSPDASMTDIIPLLDELHPLLDSETPQPAQGSNEESDAYSELYHKSDSECVMSDDEAENQGEEGGVVEDDEDDDDDEGMQEEKEDESKSAIKWTEDDQKNLMDLGSLELERNQRLENLIARRRARNNLRMLAGMNLIDLDGFDLPGNVPPISTTRRNPFDLPYDSYNNMGLPPIPGSAPSILLPRRNPFDLPYDPNEEKPDLKSDDFENEFLPPQQKDMFRRHESFCVGPSNFAIPKLEQQNIRWKPYFMPEKTAAEETNYSPLERQLSEASESKLSCVSDTESMSSIADQDDKKPDESHSFLETTAVSFLDPIASVIEHGNGPWEDIGSENYVQENRDVHHEVIEITLGSTESHFESQSGSSEIGAGDIPVEINASEIHSKNILVETDISSHSSLSSLSEVHETSIEVKTDEAKPNSLRTEESSIDTTSITMSTAFEKDADFKIVSEVLDDNQHKEPVYDSSPSAEGKESEVQSEIEQDITSSLEDTHDDSSELHIVDKNEQESREVPEVIVHEVTKIESPKHGTNYDAQNLAVAHELLVEHVPIDSGPSFSDIASIEKGIVDDVVEDKDQLTSHEEDIIEDIHKIEDENLNSSPSSDQISSRSRPTFTEPEEQLSSAVNHVSAEIGSSSNEKHVEFHETLNDKENSELEQTKICRSSSSGSSSVEEVILQTDVICHSDQPTTSTSNRGSEIPAQDINDLVETTDSLATLSDHLITANATIPGSQEQKNPPVVEEEAILISLSSTFPSGLEQVEDRSMNEAEFVRSEQDIVEPSSVKSHTQSESLQDLGIKIASSGSSTPNVAPAVISFVTELEQSWSDKSMVEPILGNRDDVEEQGVLSTDSAAEVISENVTPKVHQDISTALSSVEADSSTSSPVRSPNTDRNPKDDVVDLVVSEDREEVSNHLDYLAETHGSRFSEKMIREEVNEITDIDEGLLVELDEVGDFSGKKVGEPILEEKVLPEEAEAERFELGSNSNPTEAKSDIPMLEAKSLDDINLAFRQLHEGVDVEDVILPSAIESESQINELNPEASSDLEVVEARSLGDIHVALIQASKDNIGESSSSSNNLEAKLDIPMLEAKSLDDINLAFRQLHEGVDVEDVILPSAIESQINELNPEASLDLEVVEASSLGDIHDALTQISKNSIGESSSSSNNLETKSDIPMLEAKSLDDINLAFRQPHEGVDVDDVIVPSAVESQVTKETIPEKSSDLEVVEARSLRDVHVASMQLSENNIGESGSSSNPTETKSDIPILEARSLDDINLASRKLHEGVDVENVILPSTIENEVKDEAKAETSSDLEVVEAKSLGDIHVALMEASEKNLNELPTSSVTNDPSEGGLEPYGADSNIETIPSNTTNVDKPADIVDKKSVDSNVSASKTKDKKAKSRKSKSGSSSSSSSSSSDSD</sequence>
<comment type="caution">
    <text evidence="3">The sequence shown here is derived from an EMBL/GenBank/DDBJ whole genome shotgun (WGS) entry which is preliminary data.</text>
</comment>
<accession>A0AAV6NYV3</accession>
<feature type="region of interest" description="Disordered" evidence="1">
    <location>
        <begin position="1622"/>
        <end position="1641"/>
    </location>
</feature>
<feature type="region of interest" description="Disordered" evidence="1">
    <location>
        <begin position="369"/>
        <end position="398"/>
    </location>
</feature>
<dbReference type="Proteomes" id="UP000685013">
    <property type="component" value="Chromosome 3"/>
</dbReference>
<gene>
    <name evidence="3" type="ORF">SDJN03_04065</name>
</gene>
<feature type="region of interest" description="Disordered" evidence="1">
    <location>
        <begin position="846"/>
        <end position="884"/>
    </location>
</feature>
<keyword evidence="4" id="KW-1185">Reference proteome</keyword>
<feature type="compositionally biased region" description="Polar residues" evidence="1">
    <location>
        <begin position="661"/>
        <end position="681"/>
    </location>
</feature>
<feature type="compositionally biased region" description="Polar residues" evidence="1">
    <location>
        <begin position="1716"/>
        <end position="1726"/>
    </location>
</feature>
<feature type="compositionally biased region" description="Polar residues" evidence="1">
    <location>
        <begin position="1007"/>
        <end position="1023"/>
    </location>
</feature>
<feature type="compositionally biased region" description="Basic and acidic residues" evidence="1">
    <location>
        <begin position="683"/>
        <end position="692"/>
    </location>
</feature>
<feature type="region of interest" description="Disordered" evidence="1">
    <location>
        <begin position="1"/>
        <end position="21"/>
    </location>
</feature>
<keyword evidence="2" id="KW-0472">Membrane</keyword>
<feature type="region of interest" description="Disordered" evidence="1">
    <location>
        <begin position="443"/>
        <end position="488"/>
    </location>
</feature>
<feature type="compositionally biased region" description="Basic and acidic residues" evidence="1">
    <location>
        <begin position="799"/>
        <end position="815"/>
    </location>
</feature>
<feature type="non-terminal residue" evidence="3">
    <location>
        <position position="1"/>
    </location>
</feature>
<dbReference type="EMBL" id="JAGKQH010000003">
    <property type="protein sequence ID" value="KAG6603456.1"/>
    <property type="molecule type" value="Genomic_DNA"/>
</dbReference>
<feature type="compositionally biased region" description="Polar residues" evidence="1">
    <location>
        <begin position="1739"/>
        <end position="1750"/>
    </location>
</feature>
<protein>
    <submittedName>
        <fullName evidence="3">Uncharacterized protein</fullName>
    </submittedName>
</protein>
<feature type="region of interest" description="Disordered" evidence="1">
    <location>
        <begin position="979"/>
        <end position="1030"/>
    </location>
</feature>
<reference evidence="3 4" key="1">
    <citation type="journal article" date="2021" name="Hortic Res">
        <title>The domestication of Cucurbita argyrosperma as revealed by the genome of its wild relative.</title>
        <authorList>
            <person name="Barrera-Redondo J."/>
            <person name="Sanchez-de la Vega G."/>
            <person name="Aguirre-Liguori J.A."/>
            <person name="Castellanos-Morales G."/>
            <person name="Gutierrez-Guerrero Y.T."/>
            <person name="Aguirre-Dugua X."/>
            <person name="Aguirre-Planter E."/>
            <person name="Tenaillon M.I."/>
            <person name="Lira-Saade R."/>
            <person name="Eguiarte L.E."/>
        </authorList>
    </citation>
    <scope>NUCLEOTIDE SEQUENCE [LARGE SCALE GENOMIC DNA]</scope>
    <source>
        <strain evidence="3">JBR-2021</strain>
    </source>
</reference>
<feature type="compositionally biased region" description="Basic and acidic residues" evidence="1">
    <location>
        <begin position="477"/>
        <end position="488"/>
    </location>
</feature>
<organism evidence="3 4">
    <name type="scientific">Cucurbita argyrosperma subsp. sororia</name>
    <dbReference type="NCBI Taxonomy" id="37648"/>
    <lineage>
        <taxon>Eukaryota</taxon>
        <taxon>Viridiplantae</taxon>
        <taxon>Streptophyta</taxon>
        <taxon>Embryophyta</taxon>
        <taxon>Tracheophyta</taxon>
        <taxon>Spermatophyta</taxon>
        <taxon>Magnoliopsida</taxon>
        <taxon>eudicotyledons</taxon>
        <taxon>Gunneridae</taxon>
        <taxon>Pentapetalae</taxon>
        <taxon>rosids</taxon>
        <taxon>fabids</taxon>
        <taxon>Cucurbitales</taxon>
        <taxon>Cucurbitaceae</taxon>
        <taxon>Cucurbiteae</taxon>
        <taxon>Cucurbita</taxon>
    </lineage>
</organism>
<feature type="compositionally biased region" description="Basic and acidic residues" evidence="1">
    <location>
        <begin position="1752"/>
        <end position="1762"/>
    </location>
</feature>
<evidence type="ECO:0000313" key="4">
    <source>
        <dbReference type="Proteomes" id="UP000685013"/>
    </source>
</evidence>
<keyword evidence="2" id="KW-1133">Transmembrane helix</keyword>
<dbReference type="PANTHER" id="PTHR33870">
    <property type="entry name" value="CARDIOMYOPATHY-ASSOCIATED PROTEIN"/>
    <property type="match status" value="1"/>
</dbReference>
<evidence type="ECO:0000313" key="3">
    <source>
        <dbReference type="EMBL" id="KAG6603456.1"/>
    </source>
</evidence>
<feature type="region of interest" description="Disordered" evidence="1">
    <location>
        <begin position="656"/>
        <end position="692"/>
    </location>
</feature>
<feature type="compositionally biased region" description="Low complexity" evidence="1">
    <location>
        <begin position="1783"/>
        <end position="1797"/>
    </location>
</feature>
<feature type="compositionally biased region" description="Polar residues" evidence="1">
    <location>
        <begin position="1258"/>
        <end position="1276"/>
    </location>
</feature>